<dbReference type="AlphaFoldDB" id="A0A835RA64"/>
<dbReference type="PANTHER" id="PTHR35465:SF1">
    <property type="entry name" value="PHOSPHATIDYLINOSITOL-GLYCAN BIOSYNTHESIS CLASS X PROTEIN"/>
    <property type="match status" value="1"/>
</dbReference>
<keyword evidence="1" id="KW-0812">Transmembrane</keyword>
<organism evidence="2 3">
    <name type="scientific">Vanilla planifolia</name>
    <name type="common">Vanilla</name>
    <dbReference type="NCBI Taxonomy" id="51239"/>
    <lineage>
        <taxon>Eukaryota</taxon>
        <taxon>Viridiplantae</taxon>
        <taxon>Streptophyta</taxon>
        <taxon>Embryophyta</taxon>
        <taxon>Tracheophyta</taxon>
        <taxon>Spermatophyta</taxon>
        <taxon>Magnoliopsida</taxon>
        <taxon>Liliopsida</taxon>
        <taxon>Asparagales</taxon>
        <taxon>Orchidaceae</taxon>
        <taxon>Vanilloideae</taxon>
        <taxon>Vanilleae</taxon>
        <taxon>Vanilla</taxon>
    </lineage>
</organism>
<evidence type="ECO:0000256" key="1">
    <source>
        <dbReference type="SAM" id="Phobius"/>
    </source>
</evidence>
<dbReference type="Proteomes" id="UP000639772">
    <property type="component" value="Unassembled WGS sequence"/>
</dbReference>
<name>A0A835RA64_VANPL</name>
<evidence type="ECO:0000313" key="3">
    <source>
        <dbReference type="Proteomes" id="UP000639772"/>
    </source>
</evidence>
<dbReference type="OrthoDB" id="3360032at2759"/>
<sequence length="217" mass="24766">MTAKLYSSHRMAYKRWCFLVFLKSLLVISVSIYDKDLSITHIQEVCIKKLNVAEELKGETLPLKMGRCLYKIHGLKESAWYEVKISYPASIPATFSIALKKKSSDLQVSANRRLLNTEKIVFKFDSKNWNSGEREASVLVTVEPAGIVAKPNLQEQNVVYFNIICEELFAGIPHRAWWVGIAALLCLLFAAVIPYYFPAQLLLRIHGMQSGRRTREL</sequence>
<dbReference type="PANTHER" id="PTHR35465">
    <property type="entry name" value="CAVEOLIN-1 PROTEIN"/>
    <property type="match status" value="1"/>
</dbReference>
<protein>
    <submittedName>
        <fullName evidence="2">Uncharacterized protein</fullName>
    </submittedName>
</protein>
<accession>A0A835RA64</accession>
<reference evidence="2 3" key="1">
    <citation type="journal article" date="2020" name="Nat. Food">
        <title>A phased Vanilla planifolia genome enables genetic improvement of flavour and production.</title>
        <authorList>
            <person name="Hasing T."/>
            <person name="Tang H."/>
            <person name="Brym M."/>
            <person name="Khazi F."/>
            <person name="Huang T."/>
            <person name="Chambers A.H."/>
        </authorList>
    </citation>
    <scope>NUCLEOTIDE SEQUENCE [LARGE SCALE GENOMIC DNA]</scope>
    <source>
        <tissue evidence="2">Leaf</tissue>
    </source>
</reference>
<feature type="transmembrane region" description="Helical" evidence="1">
    <location>
        <begin position="176"/>
        <end position="197"/>
    </location>
</feature>
<dbReference type="EMBL" id="JADCNM010000004">
    <property type="protein sequence ID" value="KAG0487279.1"/>
    <property type="molecule type" value="Genomic_DNA"/>
</dbReference>
<comment type="caution">
    <text evidence="2">The sequence shown here is derived from an EMBL/GenBank/DDBJ whole genome shotgun (WGS) entry which is preliminary data.</text>
</comment>
<proteinExistence type="predicted"/>
<keyword evidence="1" id="KW-0472">Membrane</keyword>
<keyword evidence="1" id="KW-1133">Transmembrane helix</keyword>
<evidence type="ECO:0000313" key="2">
    <source>
        <dbReference type="EMBL" id="KAG0487279.1"/>
    </source>
</evidence>
<gene>
    <name evidence="2" type="ORF">HPP92_009374</name>
</gene>